<dbReference type="PIRSF" id="PIRSF001434">
    <property type="entry name" value="CGS"/>
    <property type="match status" value="1"/>
</dbReference>
<evidence type="ECO:0000256" key="1">
    <source>
        <dbReference type="ARBA" id="ARBA00001933"/>
    </source>
</evidence>
<comment type="catalytic activity">
    <reaction evidence="8">
        <text>L-methionine + H2O = methanethiol + 2-oxobutanoate + NH4(+)</text>
        <dbReference type="Rhea" id="RHEA:23800"/>
        <dbReference type="ChEBI" id="CHEBI:15377"/>
        <dbReference type="ChEBI" id="CHEBI:16007"/>
        <dbReference type="ChEBI" id="CHEBI:16763"/>
        <dbReference type="ChEBI" id="CHEBI:28938"/>
        <dbReference type="ChEBI" id="CHEBI:57844"/>
        <dbReference type="EC" id="4.4.1.11"/>
    </reaction>
    <physiologicalReaction direction="left-to-right" evidence="8">
        <dbReference type="Rhea" id="RHEA:23801"/>
    </physiologicalReaction>
</comment>
<dbReference type="Gene3D" id="3.40.640.10">
    <property type="entry name" value="Type I PLP-dependent aspartate aminotransferase-like (Major domain)"/>
    <property type="match status" value="1"/>
</dbReference>
<proteinExistence type="inferred from homology"/>
<reference evidence="12 13" key="1">
    <citation type="submission" date="2016-10" db="EMBL/GenBank/DDBJ databases">
        <authorList>
            <person name="de Groot N.N."/>
        </authorList>
    </citation>
    <scope>NUCLEOTIDE SEQUENCE [LARGE SCALE GENOMIC DNA]</scope>
    <source>
        <strain evidence="12 13">DSM 3217</strain>
    </source>
</reference>
<evidence type="ECO:0000256" key="6">
    <source>
        <dbReference type="ARBA" id="ARBA00047199"/>
    </source>
</evidence>
<name>A0A1G6BA73_EUBOX</name>
<evidence type="ECO:0000256" key="2">
    <source>
        <dbReference type="ARBA" id="ARBA00009077"/>
    </source>
</evidence>
<dbReference type="InterPro" id="IPR015424">
    <property type="entry name" value="PyrdxlP-dep_Trfase"/>
</dbReference>
<dbReference type="GO" id="GO:0018826">
    <property type="term" value="F:methionine gamma-lyase activity"/>
    <property type="evidence" value="ECO:0007669"/>
    <property type="project" value="UniProtKB-EC"/>
</dbReference>
<gene>
    <name evidence="12" type="ORF">SAMN02910417_01280</name>
</gene>
<protein>
    <recommendedName>
        <fullName evidence="5">homocysteine desulfhydrase</fullName>
        <ecNumber evidence="5">4.4.1.2</ecNumber>
    </recommendedName>
    <alternativeName>
        <fullName evidence="6">Homocysteine desulfhydrase</fullName>
    </alternativeName>
</protein>
<evidence type="ECO:0000256" key="5">
    <source>
        <dbReference type="ARBA" id="ARBA00047175"/>
    </source>
</evidence>
<evidence type="ECO:0000256" key="11">
    <source>
        <dbReference type="SAM" id="Coils"/>
    </source>
</evidence>
<dbReference type="Proteomes" id="UP000199228">
    <property type="component" value="Unassembled WGS sequence"/>
</dbReference>
<dbReference type="GO" id="GO:0003961">
    <property type="term" value="F:O-acetylhomoserine aminocarboxypropyltransferase activity"/>
    <property type="evidence" value="ECO:0007669"/>
    <property type="project" value="TreeGrafter"/>
</dbReference>
<comment type="catalytic activity">
    <reaction evidence="7">
        <text>L-homocysteine + H2O = 2-oxobutanoate + hydrogen sulfide + NH4(+) + H(+)</text>
        <dbReference type="Rhea" id="RHEA:14501"/>
        <dbReference type="ChEBI" id="CHEBI:15377"/>
        <dbReference type="ChEBI" id="CHEBI:15378"/>
        <dbReference type="ChEBI" id="CHEBI:16763"/>
        <dbReference type="ChEBI" id="CHEBI:28938"/>
        <dbReference type="ChEBI" id="CHEBI:29919"/>
        <dbReference type="ChEBI" id="CHEBI:58199"/>
        <dbReference type="EC" id="4.4.1.2"/>
    </reaction>
    <physiologicalReaction direction="left-to-right" evidence="7">
        <dbReference type="Rhea" id="RHEA:14502"/>
    </physiologicalReaction>
</comment>
<keyword evidence="4 9" id="KW-0663">Pyridoxal phosphate</keyword>
<sequence length="418" mass="46005">MNFNTKLLHGKSIQPYSDGATLPAIAQVSAFAYESAEQQEKVFTHKAMGYAYTRIGNPTVAAFEQRVCELEGGSSALACSSGMAAVTLSLINILTAGDEIITSSGLYGGTLDLFKDLEKFGIKTHFVNPLTKENASKVINDRTRVIFGEVVSNPALNVLDIKSISEFAHEHNIPLIVDSTTATPAVINPIKLGADIVVHSSSKYINGGGNSISGIIVDSGKFKWDFDKFRALEDFSKYQNMAYMVRLRTDTWENFGSCLAPQNAYYNIIGMETLGLRMQRVNENADKLARALNEIDGITVNYLSLNSHPYHELYKTELNGNGGAILTIRVGSREKAYKVINNLKYVHIASNIGDIRTLAIHPQSTLYIHSDKAQQEAAGVYEDTIRISVGIEDAEDLIYDFTQAIEKANEELDKKDNK</sequence>
<dbReference type="OrthoDB" id="9780685at2"/>
<dbReference type="EMBL" id="FMXR01000009">
    <property type="protein sequence ID" value="SDB17521.1"/>
    <property type="molecule type" value="Genomic_DNA"/>
</dbReference>
<dbReference type="InterPro" id="IPR000277">
    <property type="entry name" value="Cys/Met-Metab_PyrdxlP-dep_enz"/>
</dbReference>
<dbReference type="PANTHER" id="PTHR43797">
    <property type="entry name" value="HOMOCYSTEINE/CYSTEINE SYNTHASE"/>
    <property type="match status" value="1"/>
</dbReference>
<evidence type="ECO:0000256" key="4">
    <source>
        <dbReference type="ARBA" id="ARBA00022898"/>
    </source>
</evidence>
<keyword evidence="11" id="KW-0175">Coiled coil</keyword>
<dbReference type="GO" id="GO:0047982">
    <property type="term" value="F:homocysteine desulfhydrase activity"/>
    <property type="evidence" value="ECO:0007669"/>
    <property type="project" value="UniProtKB-EC"/>
</dbReference>
<dbReference type="GO" id="GO:0071269">
    <property type="term" value="P:L-homocysteine biosynthetic process"/>
    <property type="evidence" value="ECO:0007669"/>
    <property type="project" value="TreeGrafter"/>
</dbReference>
<dbReference type="GO" id="GO:0030170">
    <property type="term" value="F:pyridoxal phosphate binding"/>
    <property type="evidence" value="ECO:0007669"/>
    <property type="project" value="InterPro"/>
</dbReference>
<evidence type="ECO:0000256" key="9">
    <source>
        <dbReference type="PIRSR" id="PIRSR001434-2"/>
    </source>
</evidence>
<accession>A0A1G6BA73</accession>
<comment type="similarity">
    <text evidence="2 10">Belongs to the trans-sulfuration enzymes family.</text>
</comment>
<dbReference type="PANTHER" id="PTHR43797:SF2">
    <property type="entry name" value="HOMOCYSTEINE_CYSTEINE SYNTHASE"/>
    <property type="match status" value="1"/>
</dbReference>
<dbReference type="GO" id="GO:0005737">
    <property type="term" value="C:cytoplasm"/>
    <property type="evidence" value="ECO:0007669"/>
    <property type="project" value="TreeGrafter"/>
</dbReference>
<dbReference type="CDD" id="cd00614">
    <property type="entry name" value="CGS_like"/>
    <property type="match status" value="1"/>
</dbReference>
<dbReference type="Pfam" id="PF01053">
    <property type="entry name" value="Cys_Met_Meta_PP"/>
    <property type="match status" value="1"/>
</dbReference>
<keyword evidence="3" id="KW-0808">Transferase</keyword>
<evidence type="ECO:0000256" key="3">
    <source>
        <dbReference type="ARBA" id="ARBA00022679"/>
    </source>
</evidence>
<evidence type="ECO:0000256" key="8">
    <source>
        <dbReference type="ARBA" id="ARBA00052699"/>
    </source>
</evidence>
<evidence type="ECO:0000313" key="12">
    <source>
        <dbReference type="EMBL" id="SDB17521.1"/>
    </source>
</evidence>
<dbReference type="AlphaFoldDB" id="A0A1G6BA73"/>
<dbReference type="InterPro" id="IPR006235">
    <property type="entry name" value="OAc-hSer/O-AcSer_sulfhydrylase"/>
</dbReference>
<keyword evidence="13" id="KW-1185">Reference proteome</keyword>
<keyword evidence="12" id="KW-0456">Lyase</keyword>
<dbReference type="SUPFAM" id="SSF53383">
    <property type="entry name" value="PLP-dependent transferases"/>
    <property type="match status" value="1"/>
</dbReference>
<evidence type="ECO:0000313" key="13">
    <source>
        <dbReference type="Proteomes" id="UP000199228"/>
    </source>
</evidence>
<dbReference type="GO" id="GO:0004124">
    <property type="term" value="F:cysteine synthase activity"/>
    <property type="evidence" value="ECO:0007669"/>
    <property type="project" value="TreeGrafter"/>
</dbReference>
<dbReference type="InterPro" id="IPR015422">
    <property type="entry name" value="PyrdxlP-dep_Trfase_small"/>
</dbReference>
<evidence type="ECO:0000256" key="10">
    <source>
        <dbReference type="RuleBase" id="RU362118"/>
    </source>
</evidence>
<organism evidence="12 13">
    <name type="scientific">Eubacterium oxidoreducens</name>
    <dbReference type="NCBI Taxonomy" id="1732"/>
    <lineage>
        <taxon>Bacteria</taxon>
        <taxon>Bacillati</taxon>
        <taxon>Bacillota</taxon>
        <taxon>Clostridia</taxon>
        <taxon>Eubacteriales</taxon>
        <taxon>Eubacteriaceae</taxon>
        <taxon>Eubacterium</taxon>
    </lineage>
</organism>
<dbReference type="STRING" id="1732.SAMN02910417_01280"/>
<dbReference type="InterPro" id="IPR015421">
    <property type="entry name" value="PyrdxlP-dep_Trfase_major"/>
</dbReference>
<dbReference type="RefSeq" id="WP_090173405.1">
    <property type="nucleotide sequence ID" value="NZ_FMXR01000009.1"/>
</dbReference>
<dbReference type="EC" id="4.4.1.2" evidence="5"/>
<feature type="coiled-coil region" evidence="11">
    <location>
        <begin position="391"/>
        <end position="418"/>
    </location>
</feature>
<feature type="modified residue" description="N6-(pyridoxal phosphate)lysine" evidence="9">
    <location>
        <position position="203"/>
    </location>
</feature>
<dbReference type="GO" id="GO:0006535">
    <property type="term" value="P:cysteine biosynthetic process from serine"/>
    <property type="evidence" value="ECO:0007669"/>
    <property type="project" value="TreeGrafter"/>
</dbReference>
<evidence type="ECO:0000256" key="7">
    <source>
        <dbReference type="ARBA" id="ARBA00048780"/>
    </source>
</evidence>
<dbReference type="FunFam" id="3.40.640.10:FF:000046">
    <property type="entry name" value="Cystathionine gamma-lyase"/>
    <property type="match status" value="1"/>
</dbReference>
<comment type="cofactor">
    <cofactor evidence="1 10">
        <name>pyridoxal 5'-phosphate</name>
        <dbReference type="ChEBI" id="CHEBI:597326"/>
    </cofactor>
</comment>
<dbReference type="Gene3D" id="3.90.1150.10">
    <property type="entry name" value="Aspartate Aminotransferase, domain 1"/>
    <property type="match status" value="1"/>
</dbReference>
<dbReference type="GO" id="GO:0019346">
    <property type="term" value="P:transsulfuration"/>
    <property type="evidence" value="ECO:0007669"/>
    <property type="project" value="InterPro"/>
</dbReference>